<reference evidence="6 7" key="1">
    <citation type="submission" date="2019-03" db="EMBL/GenBank/DDBJ databases">
        <title>Genomic Encyclopedia of Type Strains, Phase III (KMG-III): the genomes of soil and plant-associated and newly described type strains.</title>
        <authorList>
            <person name="Whitman W."/>
        </authorList>
    </citation>
    <scope>NUCLEOTIDE SEQUENCE [LARGE SCALE GENOMIC DNA]</scope>
    <source>
        <strain evidence="6 7">CECT 8283</strain>
    </source>
</reference>
<dbReference type="GO" id="GO:0006730">
    <property type="term" value="P:one-carbon metabolic process"/>
    <property type="evidence" value="ECO:0007669"/>
    <property type="project" value="UniProtKB-KW"/>
</dbReference>
<comment type="caution">
    <text evidence="6">The sequence shown here is derived from an EMBL/GenBank/DDBJ whole genome shotgun (WGS) entry which is preliminary data.</text>
</comment>
<keyword evidence="4" id="KW-0520">NAD</keyword>
<evidence type="ECO:0000256" key="1">
    <source>
        <dbReference type="ARBA" id="ARBA00001911"/>
    </source>
</evidence>
<dbReference type="Gene3D" id="3.40.50.1480">
    <property type="entry name" value="Adenosylhomocysteinase-like"/>
    <property type="match status" value="1"/>
</dbReference>
<comment type="similarity">
    <text evidence="2">Belongs to the adenosylhomocysteinase family.</text>
</comment>
<dbReference type="EMBL" id="SNYH01000004">
    <property type="protein sequence ID" value="TDQ25444.1"/>
    <property type="molecule type" value="Genomic_DNA"/>
</dbReference>
<accession>A0A4R6TCF1</accession>
<dbReference type="OrthoDB" id="667966at2"/>
<dbReference type="InterPro" id="IPR000043">
    <property type="entry name" value="Adenosylhomocysteinase-like"/>
</dbReference>
<dbReference type="SMART" id="SM00996">
    <property type="entry name" value="AdoHcyase"/>
    <property type="match status" value="1"/>
</dbReference>
<proteinExistence type="inferred from homology"/>
<dbReference type="AlphaFoldDB" id="A0A4R6TCF1"/>
<dbReference type="InterPro" id="IPR029752">
    <property type="entry name" value="D-isomer_DH_CS1"/>
</dbReference>
<dbReference type="GO" id="GO:0004013">
    <property type="term" value="F:adenosylhomocysteinase activity"/>
    <property type="evidence" value="ECO:0007669"/>
    <property type="project" value="TreeGrafter"/>
</dbReference>
<dbReference type="SUPFAM" id="SSF51735">
    <property type="entry name" value="NAD(P)-binding Rossmann-fold domains"/>
    <property type="match status" value="1"/>
</dbReference>
<name>A0A4R6TCF1_9FLAO</name>
<dbReference type="InterPro" id="IPR042172">
    <property type="entry name" value="Adenosylhomocyst_ase-like_sf"/>
</dbReference>
<evidence type="ECO:0000256" key="4">
    <source>
        <dbReference type="ARBA" id="ARBA00023027"/>
    </source>
</evidence>
<dbReference type="InterPro" id="IPR036291">
    <property type="entry name" value="NAD(P)-bd_dom_sf"/>
</dbReference>
<dbReference type="Proteomes" id="UP000295390">
    <property type="component" value="Unassembled WGS sequence"/>
</dbReference>
<sequence>MRLNNFIASESKQIRESFIGEDSNLPALTELSKTDSNPKKVNSILITHILHTAVEYVRTLNNIYPVKGIVAVPYSADLNAVEQLKKEGFNIIVPDSVSDTFTKSEEMALDYLNNNKEPLVIQEVGGYLAKSTNKLSEFEQFIGIVEDTNNGHWRYEQTAPHNCPILSMAQSPLKFVEDTIIGDAIIYSVERVIREDYSAILQGMRAGVIGFGKIGRSSAVALKGRESVVSIYDINPSKNMSAKVEGFYPFPLNQLLTQSDLIVGCTGQTSIRLVDMPYIKEGAILASGSSKNIEFDLDGFATKCRVEKINEVITRYTRNADNKSFYILNNGTPINFRDKSILGTILDMIYCELFVCLREVVNGKVKKGLHKSEEYIQNEVSKAWLRAHSPTFSDAPEDKVWDYPESLKLGLPK</sequence>
<organism evidence="6 7">
    <name type="scientific">Tenacibaculum caenipelagi</name>
    <dbReference type="NCBI Taxonomy" id="1325435"/>
    <lineage>
        <taxon>Bacteria</taxon>
        <taxon>Pseudomonadati</taxon>
        <taxon>Bacteroidota</taxon>
        <taxon>Flavobacteriia</taxon>
        <taxon>Flavobacteriales</taxon>
        <taxon>Flavobacteriaceae</taxon>
        <taxon>Tenacibaculum</taxon>
    </lineage>
</organism>
<protein>
    <submittedName>
        <fullName evidence="6">Adenosylhomocysteinase</fullName>
    </submittedName>
</protein>
<dbReference type="InterPro" id="IPR015878">
    <property type="entry name" value="Ado_hCys_hydrolase_NAD-bd"/>
</dbReference>
<evidence type="ECO:0000313" key="7">
    <source>
        <dbReference type="Proteomes" id="UP000295390"/>
    </source>
</evidence>
<dbReference type="Gene3D" id="3.40.50.720">
    <property type="entry name" value="NAD(P)-binding Rossmann-like Domain"/>
    <property type="match status" value="1"/>
</dbReference>
<evidence type="ECO:0000313" key="6">
    <source>
        <dbReference type="EMBL" id="TDQ25444.1"/>
    </source>
</evidence>
<comment type="cofactor">
    <cofactor evidence="1">
        <name>NAD(+)</name>
        <dbReference type="ChEBI" id="CHEBI:57540"/>
    </cofactor>
</comment>
<dbReference type="PANTHER" id="PTHR23420">
    <property type="entry name" value="ADENOSYLHOMOCYSTEINASE"/>
    <property type="match status" value="1"/>
</dbReference>
<dbReference type="Pfam" id="PF00670">
    <property type="entry name" value="AdoHcyase_NAD"/>
    <property type="match status" value="1"/>
</dbReference>
<gene>
    <name evidence="6" type="ORF">DFQ07_1865</name>
</gene>
<evidence type="ECO:0000259" key="5">
    <source>
        <dbReference type="SMART" id="SM00997"/>
    </source>
</evidence>
<keyword evidence="7" id="KW-1185">Reference proteome</keyword>
<feature type="domain" description="S-adenosyl-L-homocysteine hydrolase NAD binding" evidence="5">
    <location>
        <begin position="195"/>
        <end position="341"/>
    </location>
</feature>
<dbReference type="PROSITE" id="PS00065">
    <property type="entry name" value="D_2_HYDROXYACID_DH_1"/>
    <property type="match status" value="1"/>
</dbReference>
<dbReference type="PANTHER" id="PTHR23420:SF0">
    <property type="entry name" value="ADENOSYLHOMOCYSTEINASE"/>
    <property type="match status" value="1"/>
</dbReference>
<evidence type="ECO:0000256" key="3">
    <source>
        <dbReference type="ARBA" id="ARBA00022563"/>
    </source>
</evidence>
<evidence type="ECO:0000256" key="2">
    <source>
        <dbReference type="ARBA" id="ARBA00007122"/>
    </source>
</evidence>
<dbReference type="GO" id="GO:0033353">
    <property type="term" value="P:S-adenosylmethionine cycle"/>
    <property type="evidence" value="ECO:0007669"/>
    <property type="project" value="TreeGrafter"/>
</dbReference>
<dbReference type="GO" id="GO:0005829">
    <property type="term" value="C:cytosol"/>
    <property type="evidence" value="ECO:0007669"/>
    <property type="project" value="TreeGrafter"/>
</dbReference>
<keyword evidence="3" id="KW-0554">One-carbon metabolism</keyword>
<dbReference type="SMART" id="SM00997">
    <property type="entry name" value="AdoHcyase_NAD"/>
    <property type="match status" value="1"/>
</dbReference>